<accession>A0AAV7VHU2</accession>
<feature type="compositionally biased region" description="Basic and acidic residues" evidence="1">
    <location>
        <begin position="53"/>
        <end position="99"/>
    </location>
</feature>
<feature type="region of interest" description="Disordered" evidence="1">
    <location>
        <begin position="1"/>
        <end position="25"/>
    </location>
</feature>
<feature type="region of interest" description="Disordered" evidence="1">
    <location>
        <begin position="40"/>
        <end position="123"/>
    </location>
</feature>
<sequence>MSHLYTESHGNRYRAGRCLSPPGRLKRNLFHASTKECAYTTQGAVSHGEAGSEEERREQEVGLKEKERYEAEARRQEEERRKEKESEEPGEPGRHKTGAEQESLGAASRNGESGKASHVLGVI</sequence>
<keyword evidence="3" id="KW-1185">Reference proteome</keyword>
<dbReference type="AlphaFoldDB" id="A0AAV7VHU2"/>
<evidence type="ECO:0000313" key="3">
    <source>
        <dbReference type="Proteomes" id="UP001066276"/>
    </source>
</evidence>
<reference evidence="2" key="1">
    <citation type="journal article" date="2022" name="bioRxiv">
        <title>Sequencing and chromosome-scale assembly of the giantPleurodeles waltlgenome.</title>
        <authorList>
            <person name="Brown T."/>
            <person name="Elewa A."/>
            <person name="Iarovenko S."/>
            <person name="Subramanian E."/>
            <person name="Araus A.J."/>
            <person name="Petzold A."/>
            <person name="Susuki M."/>
            <person name="Suzuki K.-i.T."/>
            <person name="Hayashi T."/>
            <person name="Toyoda A."/>
            <person name="Oliveira C."/>
            <person name="Osipova E."/>
            <person name="Leigh N.D."/>
            <person name="Simon A."/>
            <person name="Yun M.H."/>
        </authorList>
    </citation>
    <scope>NUCLEOTIDE SEQUENCE</scope>
    <source>
        <strain evidence="2">20211129_DDA</strain>
        <tissue evidence="2">Liver</tissue>
    </source>
</reference>
<comment type="caution">
    <text evidence="2">The sequence shown here is derived from an EMBL/GenBank/DDBJ whole genome shotgun (WGS) entry which is preliminary data.</text>
</comment>
<gene>
    <name evidence="2" type="ORF">NDU88_004290</name>
</gene>
<evidence type="ECO:0000256" key="1">
    <source>
        <dbReference type="SAM" id="MobiDB-lite"/>
    </source>
</evidence>
<protein>
    <submittedName>
        <fullName evidence="2">Uncharacterized protein</fullName>
    </submittedName>
</protein>
<organism evidence="2 3">
    <name type="scientific">Pleurodeles waltl</name>
    <name type="common">Iberian ribbed newt</name>
    <dbReference type="NCBI Taxonomy" id="8319"/>
    <lineage>
        <taxon>Eukaryota</taxon>
        <taxon>Metazoa</taxon>
        <taxon>Chordata</taxon>
        <taxon>Craniata</taxon>
        <taxon>Vertebrata</taxon>
        <taxon>Euteleostomi</taxon>
        <taxon>Amphibia</taxon>
        <taxon>Batrachia</taxon>
        <taxon>Caudata</taxon>
        <taxon>Salamandroidea</taxon>
        <taxon>Salamandridae</taxon>
        <taxon>Pleurodelinae</taxon>
        <taxon>Pleurodeles</taxon>
    </lineage>
</organism>
<dbReference type="EMBL" id="JANPWB010000003">
    <property type="protein sequence ID" value="KAJ1200466.1"/>
    <property type="molecule type" value="Genomic_DNA"/>
</dbReference>
<dbReference type="Proteomes" id="UP001066276">
    <property type="component" value="Chromosome 2_1"/>
</dbReference>
<proteinExistence type="predicted"/>
<name>A0AAV7VHU2_PLEWA</name>
<evidence type="ECO:0000313" key="2">
    <source>
        <dbReference type="EMBL" id="KAJ1200466.1"/>
    </source>
</evidence>